<reference evidence="1" key="2">
    <citation type="submission" date="2020-07" db="EMBL/GenBank/DDBJ databases">
        <authorList>
            <person name="Vera ALvarez R."/>
            <person name="Arias-Moreno D.M."/>
            <person name="Jimenez-Jacinto V."/>
            <person name="Jimenez-Bremont J.F."/>
            <person name="Swaminathan K."/>
            <person name="Moose S.P."/>
            <person name="Guerrero-Gonzalez M.L."/>
            <person name="Marino-Ramirez L."/>
            <person name="Landsman D."/>
            <person name="Rodriguez-Kessler M."/>
            <person name="Delgado-Sanchez P."/>
        </authorList>
    </citation>
    <scope>NUCLEOTIDE SEQUENCE</scope>
    <source>
        <tissue evidence="1">Cladode</tissue>
    </source>
</reference>
<evidence type="ECO:0000313" key="1">
    <source>
        <dbReference type="EMBL" id="MBA4619252.1"/>
    </source>
</evidence>
<dbReference type="AlphaFoldDB" id="A0A7C8YIL5"/>
<proteinExistence type="predicted"/>
<dbReference type="EMBL" id="GISG01024276">
    <property type="protein sequence ID" value="MBA4619252.1"/>
    <property type="molecule type" value="Transcribed_RNA"/>
</dbReference>
<accession>A0A7C8YIL5</accession>
<protein>
    <submittedName>
        <fullName evidence="1">Uncharacterized protein</fullName>
    </submittedName>
</protein>
<organism evidence="1">
    <name type="scientific">Opuntia streptacantha</name>
    <name type="common">Prickly pear cactus</name>
    <name type="synonym">Opuntia cardona</name>
    <dbReference type="NCBI Taxonomy" id="393608"/>
    <lineage>
        <taxon>Eukaryota</taxon>
        <taxon>Viridiplantae</taxon>
        <taxon>Streptophyta</taxon>
        <taxon>Embryophyta</taxon>
        <taxon>Tracheophyta</taxon>
        <taxon>Spermatophyta</taxon>
        <taxon>Magnoliopsida</taxon>
        <taxon>eudicotyledons</taxon>
        <taxon>Gunneridae</taxon>
        <taxon>Pentapetalae</taxon>
        <taxon>Caryophyllales</taxon>
        <taxon>Cactineae</taxon>
        <taxon>Cactaceae</taxon>
        <taxon>Opuntioideae</taxon>
        <taxon>Opuntia</taxon>
    </lineage>
</organism>
<sequence>MSIVILWQRMHLMLLWMKKIGRLRSFQSNMQLNGKGGLKIFEIGVSRGSSGGATGYLPGMSLWRLMSGRSWMLIKTIGWLVEVRKRHKQRLASGFQGRNFR</sequence>
<name>A0A7C8YIL5_OPUST</name>
<reference evidence="1" key="1">
    <citation type="journal article" date="2013" name="J. Plant Res.">
        <title>Effect of fungi and light on seed germination of three Opuntia species from semiarid lands of central Mexico.</title>
        <authorList>
            <person name="Delgado-Sanchez P."/>
            <person name="Jimenez-Bremont J.F."/>
            <person name="Guerrero-Gonzalez Mde L."/>
            <person name="Flores J."/>
        </authorList>
    </citation>
    <scope>NUCLEOTIDE SEQUENCE</scope>
    <source>
        <tissue evidence="1">Cladode</tissue>
    </source>
</reference>